<dbReference type="Proteomes" id="UP000245469">
    <property type="component" value="Unassembled WGS sequence"/>
</dbReference>
<dbReference type="Pfam" id="PF21374">
    <property type="entry name" value="WsaF_N"/>
    <property type="match status" value="1"/>
</dbReference>
<evidence type="ECO:0000259" key="1">
    <source>
        <dbReference type="Pfam" id="PF21374"/>
    </source>
</evidence>
<protein>
    <recommendedName>
        <fullName evidence="5">Glycosyltransferase involved in cell wall biosynthesis</fullName>
    </recommendedName>
</protein>
<dbReference type="InterPro" id="IPR055050">
    <property type="entry name" value="WsaF_C"/>
</dbReference>
<dbReference type="Gene3D" id="3.40.50.2000">
    <property type="entry name" value="Glycogen Phosphorylase B"/>
    <property type="match status" value="1"/>
</dbReference>
<reference evidence="3 4" key="1">
    <citation type="submission" date="2018-03" db="EMBL/GenBank/DDBJ databases">
        <title>Genomic Encyclopedia of Archaeal and Bacterial Type Strains, Phase II (KMG-II): from individual species to whole genera.</title>
        <authorList>
            <person name="Goeker M."/>
        </authorList>
    </citation>
    <scope>NUCLEOTIDE SEQUENCE [LARGE SCALE GENOMIC DNA]</scope>
    <source>
        <strain evidence="3 4">DSM 44889</strain>
    </source>
</reference>
<gene>
    <name evidence="3" type="ORF">BXY45_1505</name>
</gene>
<dbReference type="GO" id="GO:0030247">
    <property type="term" value="F:polysaccharide binding"/>
    <property type="evidence" value="ECO:0007669"/>
    <property type="project" value="InterPro"/>
</dbReference>
<comment type="caution">
    <text evidence="3">The sequence shown here is derived from an EMBL/GenBank/DDBJ whole genome shotgun (WGS) entry which is preliminary data.</text>
</comment>
<evidence type="ECO:0000313" key="4">
    <source>
        <dbReference type="Proteomes" id="UP000245469"/>
    </source>
</evidence>
<proteinExistence type="predicted"/>
<dbReference type="AlphaFoldDB" id="A0A316A7T6"/>
<name>A0A316A7T6_9ACTN</name>
<evidence type="ECO:0000313" key="3">
    <source>
        <dbReference type="EMBL" id="PWJ45807.1"/>
    </source>
</evidence>
<organism evidence="3 4">
    <name type="scientific">Quadrisphaera granulorum</name>
    <dbReference type="NCBI Taxonomy" id="317664"/>
    <lineage>
        <taxon>Bacteria</taxon>
        <taxon>Bacillati</taxon>
        <taxon>Actinomycetota</taxon>
        <taxon>Actinomycetes</taxon>
        <taxon>Kineosporiales</taxon>
        <taxon>Kineosporiaceae</taxon>
        <taxon>Quadrisphaera</taxon>
    </lineage>
</organism>
<feature type="domain" description="WsaF N-terminal" evidence="1">
    <location>
        <begin position="60"/>
        <end position="198"/>
    </location>
</feature>
<evidence type="ECO:0000259" key="2">
    <source>
        <dbReference type="Pfam" id="PF22772"/>
    </source>
</evidence>
<keyword evidence="4" id="KW-1185">Reference proteome</keyword>
<dbReference type="InterPro" id="IPR048510">
    <property type="entry name" value="WsaF_N"/>
</dbReference>
<evidence type="ECO:0008006" key="5">
    <source>
        <dbReference type="Google" id="ProtNLM"/>
    </source>
</evidence>
<accession>A0A316A7T6</accession>
<sequence length="415" mass="45808">MASASVAEVKHQFGRIRAKTSHYVTTMSCSPGSRHYPFRDLSGSSLSLARIKIDPRESARVNLLLPELKADAMFAGIMTAIRAGYYLAGALGVPLRLMTLGGPWFKDDTTMLKNMVSQKMRPIEVELEICTWSQTRKAMCSPMDFWIATHWTTAHAIQISCNLGVMDGQRVLYLIQDYEPVFHPASTDSELARATYHAGFTMMVNSVDLAEHLSKSESLPLDSLQVFSPSVGRLGTLTSEIRRERKHRVLFYGRPSKPRNMFSVGISALRYCAYLSDQAGLQVTYASIGEAHQRIRLSKSAFLDSLGQLDWNDYFDLLASSEVLLSLQASPHPSHPPLDMVSTGGIAITNELSAVRSGRHPRLIAKQSDPIELGTAIYEIVSGSSITNLGDEFSLSLLGERNLEDVITKICADFG</sequence>
<dbReference type="Pfam" id="PF22772">
    <property type="entry name" value="WsaF_C"/>
    <property type="match status" value="1"/>
</dbReference>
<dbReference type="EMBL" id="QGDQ01000050">
    <property type="protein sequence ID" value="PWJ45807.1"/>
    <property type="molecule type" value="Genomic_DNA"/>
</dbReference>
<feature type="domain" description="WsaF C-terminal" evidence="2">
    <location>
        <begin position="248"/>
        <end position="377"/>
    </location>
</feature>
<dbReference type="Gene3D" id="3.40.50.11090">
    <property type="match status" value="1"/>
</dbReference>